<dbReference type="InterPro" id="IPR050342">
    <property type="entry name" value="HMGB"/>
</dbReference>
<name>A2GFN4_TRIV3</name>
<dbReference type="EMBL" id="DS115589">
    <property type="protein sequence ID" value="EAX84032.1"/>
    <property type="molecule type" value="Genomic_DNA"/>
</dbReference>
<dbReference type="VEuPathDB" id="TrichDB:TVAGG3_0286370"/>
<dbReference type="Proteomes" id="UP000001542">
    <property type="component" value="Unassembled WGS sequence"/>
</dbReference>
<gene>
    <name evidence="4" type="ORF">TVAG_073420</name>
</gene>
<evidence type="ECO:0000256" key="2">
    <source>
        <dbReference type="PROSITE-ProRule" id="PRU00267"/>
    </source>
</evidence>
<dbReference type="PANTHER" id="PTHR48112">
    <property type="entry name" value="HIGH MOBILITY GROUP PROTEIN DSP1"/>
    <property type="match status" value="1"/>
</dbReference>
<proteinExistence type="predicted"/>
<dbReference type="OrthoDB" id="10009055at2759"/>
<evidence type="ECO:0000256" key="1">
    <source>
        <dbReference type="ARBA" id="ARBA00023125"/>
    </source>
</evidence>
<dbReference type="Gene3D" id="1.10.30.10">
    <property type="entry name" value="High mobility group box domain"/>
    <property type="match status" value="1"/>
</dbReference>
<protein>
    <submittedName>
        <fullName evidence="4">HMG box family protein</fullName>
    </submittedName>
</protein>
<reference evidence="4" key="2">
    <citation type="journal article" date="2007" name="Science">
        <title>Draft genome sequence of the sexually transmitted pathogen Trichomonas vaginalis.</title>
        <authorList>
            <person name="Carlton J.M."/>
            <person name="Hirt R.P."/>
            <person name="Silva J.C."/>
            <person name="Delcher A.L."/>
            <person name="Schatz M."/>
            <person name="Zhao Q."/>
            <person name="Wortman J.R."/>
            <person name="Bidwell S.L."/>
            <person name="Alsmark U.C.M."/>
            <person name="Besteiro S."/>
            <person name="Sicheritz-Ponten T."/>
            <person name="Noel C.J."/>
            <person name="Dacks J.B."/>
            <person name="Foster P.G."/>
            <person name="Simillion C."/>
            <person name="Van de Peer Y."/>
            <person name="Miranda-Saavedra D."/>
            <person name="Barton G.J."/>
            <person name="Westrop G.D."/>
            <person name="Mueller S."/>
            <person name="Dessi D."/>
            <person name="Fiori P.L."/>
            <person name="Ren Q."/>
            <person name="Paulsen I."/>
            <person name="Zhang H."/>
            <person name="Bastida-Corcuera F.D."/>
            <person name="Simoes-Barbosa A."/>
            <person name="Brown M.T."/>
            <person name="Hayes R.D."/>
            <person name="Mukherjee M."/>
            <person name="Okumura C.Y."/>
            <person name="Schneider R."/>
            <person name="Smith A.J."/>
            <person name="Vanacova S."/>
            <person name="Villalvazo M."/>
            <person name="Haas B.J."/>
            <person name="Pertea M."/>
            <person name="Feldblyum T.V."/>
            <person name="Utterback T.R."/>
            <person name="Shu C.L."/>
            <person name="Osoegawa K."/>
            <person name="de Jong P.J."/>
            <person name="Hrdy I."/>
            <person name="Horvathova L."/>
            <person name="Zubacova Z."/>
            <person name="Dolezal P."/>
            <person name="Malik S.B."/>
            <person name="Logsdon J.M. Jr."/>
            <person name="Henze K."/>
            <person name="Gupta A."/>
            <person name="Wang C.C."/>
            <person name="Dunne R.L."/>
            <person name="Upcroft J.A."/>
            <person name="Upcroft P."/>
            <person name="White O."/>
            <person name="Salzberg S.L."/>
            <person name="Tang P."/>
            <person name="Chiu C.-H."/>
            <person name="Lee Y.-S."/>
            <person name="Embley T.M."/>
            <person name="Coombs G.H."/>
            <person name="Mottram J.C."/>
            <person name="Tachezy J."/>
            <person name="Fraser-Liggett C.M."/>
            <person name="Johnson P.J."/>
        </authorList>
    </citation>
    <scope>NUCLEOTIDE SEQUENCE [LARGE SCALE GENOMIC DNA]</scope>
    <source>
        <strain evidence="4">G3</strain>
    </source>
</reference>
<dbReference type="AlphaFoldDB" id="A2GFN4"/>
<evidence type="ECO:0000259" key="3">
    <source>
        <dbReference type="PROSITE" id="PS50118"/>
    </source>
</evidence>
<dbReference type="GO" id="GO:0003677">
    <property type="term" value="F:DNA binding"/>
    <property type="evidence" value="ECO:0007669"/>
    <property type="project" value="UniProtKB-UniRule"/>
</dbReference>
<dbReference type="SMART" id="SM00398">
    <property type="entry name" value="HMG"/>
    <property type="match status" value="1"/>
</dbReference>
<sequence length="189" mass="22141">MFRWNGDSDISNITPRSIHNPAYGFFYDKKSTNRNLSVADSEGISQFQISLVDHKNETMNVEYNPLDVFLNAKRLNTSKIPPPPIPPKRQNLRSGYTLYMREVRPIVHERNPDIPFGTTTKMVAKSWNELTPAEQEEYNIRAQNMPDLQEDYHNEMEQQNEFYGIRQQIPPLNQDNQGHSLYDINHFQN</sequence>
<dbReference type="CDD" id="cd00084">
    <property type="entry name" value="HMG-box_SF"/>
    <property type="match status" value="1"/>
</dbReference>
<dbReference type="InterPro" id="IPR036910">
    <property type="entry name" value="HMG_box_dom_sf"/>
</dbReference>
<dbReference type="InterPro" id="IPR009071">
    <property type="entry name" value="HMG_box_dom"/>
</dbReference>
<dbReference type="SUPFAM" id="SSF47095">
    <property type="entry name" value="HMG-box"/>
    <property type="match status" value="1"/>
</dbReference>
<dbReference type="SMR" id="A2GFN4"/>
<keyword evidence="1 2" id="KW-0238">DNA-binding</keyword>
<dbReference type="GO" id="GO:0005634">
    <property type="term" value="C:nucleus"/>
    <property type="evidence" value="ECO:0000318"/>
    <property type="project" value="GO_Central"/>
</dbReference>
<reference evidence="4" key="1">
    <citation type="submission" date="2006-10" db="EMBL/GenBank/DDBJ databases">
        <authorList>
            <person name="Amadeo P."/>
            <person name="Zhao Q."/>
            <person name="Wortman J."/>
            <person name="Fraser-Liggett C."/>
            <person name="Carlton J."/>
        </authorList>
    </citation>
    <scope>NUCLEOTIDE SEQUENCE</scope>
    <source>
        <strain evidence="4">G3</strain>
    </source>
</reference>
<dbReference type="RefSeq" id="XP_001296962.1">
    <property type="nucleotide sequence ID" value="XM_001296961.1"/>
</dbReference>
<dbReference type="PANTHER" id="PTHR48112:SF22">
    <property type="entry name" value="MITOCHONDRIAL TRANSCRIPTION FACTOR A, ISOFORM B"/>
    <property type="match status" value="1"/>
</dbReference>
<keyword evidence="5" id="KW-1185">Reference proteome</keyword>
<dbReference type="PROSITE" id="PS50118">
    <property type="entry name" value="HMG_BOX_2"/>
    <property type="match status" value="1"/>
</dbReference>
<dbReference type="InParanoid" id="A2GFN4"/>
<evidence type="ECO:0000313" key="5">
    <source>
        <dbReference type="Proteomes" id="UP000001542"/>
    </source>
</evidence>
<evidence type="ECO:0000313" key="4">
    <source>
        <dbReference type="EMBL" id="EAX84032.1"/>
    </source>
</evidence>
<dbReference type="KEGG" id="tva:4741666"/>
<feature type="DNA-binding region" description="HMG box" evidence="2">
    <location>
        <begin position="89"/>
        <end position="160"/>
    </location>
</feature>
<organism evidence="4 5">
    <name type="scientific">Trichomonas vaginalis (strain ATCC PRA-98 / G3)</name>
    <dbReference type="NCBI Taxonomy" id="412133"/>
    <lineage>
        <taxon>Eukaryota</taxon>
        <taxon>Metamonada</taxon>
        <taxon>Parabasalia</taxon>
        <taxon>Trichomonadida</taxon>
        <taxon>Trichomonadidae</taxon>
        <taxon>Trichomonas</taxon>
    </lineage>
</organism>
<keyword evidence="2" id="KW-0539">Nucleus</keyword>
<feature type="domain" description="HMG box" evidence="3">
    <location>
        <begin position="89"/>
        <end position="160"/>
    </location>
</feature>
<dbReference type="Pfam" id="PF00505">
    <property type="entry name" value="HMG_box"/>
    <property type="match status" value="1"/>
</dbReference>
<accession>A2GFN4</accession>
<dbReference type="VEuPathDB" id="TrichDB:TVAG_073420"/>